<gene>
    <name evidence="3" type="primary">NCL1_28794</name>
    <name evidence="3" type="ORF">TNIN_114881</name>
</gene>
<sequence>MIHYKSILFQIITIVLVFSTPTYCGFADPFNTQNVDHVITSLQTPKLIDNTTLSAQAKKDQRQIIYPGGFPSALVNMGNFGSMASMSGFRTVMMGGMLYGLSLIPAVVMALNGNGLALGGMLSSLGLSKRALPETSSAKMPLLSEIQTKRLLQMLQSAFKQWNAADELCKQLFVCQMYRQVSNNGVTPDLDLFKEALLHILERGGQRRAGRAAEHLLAEYEHYFAAARMGMDQGECEVHFSKCKLSLYPANEGFKSEKKTDLTKKPVAKESPKIDSLDLPTKKTSE</sequence>
<proteinExistence type="predicted"/>
<feature type="signal peptide" evidence="2">
    <location>
        <begin position="1"/>
        <end position="27"/>
    </location>
</feature>
<keyword evidence="4" id="KW-1185">Reference proteome</keyword>
<feature type="region of interest" description="Disordered" evidence="1">
    <location>
        <begin position="256"/>
        <end position="286"/>
    </location>
</feature>
<protein>
    <submittedName>
        <fullName evidence="3">Uncharacterized protein</fullName>
    </submittedName>
</protein>
<evidence type="ECO:0000256" key="1">
    <source>
        <dbReference type="SAM" id="MobiDB-lite"/>
    </source>
</evidence>
<reference evidence="3" key="1">
    <citation type="submission" date="2020-08" db="EMBL/GenBank/DDBJ databases">
        <title>Multicomponent nature underlies the extraordinary mechanical properties of spider dragline silk.</title>
        <authorList>
            <person name="Kono N."/>
            <person name="Nakamura H."/>
            <person name="Mori M."/>
            <person name="Yoshida Y."/>
            <person name="Ohtoshi R."/>
            <person name="Malay A.D."/>
            <person name="Moran D.A.P."/>
            <person name="Tomita M."/>
            <person name="Numata K."/>
            <person name="Arakawa K."/>
        </authorList>
    </citation>
    <scope>NUCLEOTIDE SEQUENCE</scope>
</reference>
<dbReference type="EMBL" id="BMAV01026680">
    <property type="protein sequence ID" value="GFS52396.1"/>
    <property type="molecule type" value="Genomic_DNA"/>
</dbReference>
<feature type="chain" id="PRO_5036503809" evidence="2">
    <location>
        <begin position="28"/>
        <end position="286"/>
    </location>
</feature>
<keyword evidence="2" id="KW-0732">Signal</keyword>
<dbReference type="Proteomes" id="UP000886998">
    <property type="component" value="Unassembled WGS sequence"/>
</dbReference>
<dbReference type="AlphaFoldDB" id="A0A8X6IMK9"/>
<accession>A0A8X6IMK9</accession>
<name>A0A8X6IMK9_9ARAC</name>
<dbReference type="OrthoDB" id="6433367at2759"/>
<evidence type="ECO:0000256" key="2">
    <source>
        <dbReference type="SAM" id="SignalP"/>
    </source>
</evidence>
<evidence type="ECO:0000313" key="3">
    <source>
        <dbReference type="EMBL" id="GFS52396.1"/>
    </source>
</evidence>
<organism evidence="3 4">
    <name type="scientific">Trichonephila inaurata madagascariensis</name>
    <dbReference type="NCBI Taxonomy" id="2747483"/>
    <lineage>
        <taxon>Eukaryota</taxon>
        <taxon>Metazoa</taxon>
        <taxon>Ecdysozoa</taxon>
        <taxon>Arthropoda</taxon>
        <taxon>Chelicerata</taxon>
        <taxon>Arachnida</taxon>
        <taxon>Araneae</taxon>
        <taxon>Araneomorphae</taxon>
        <taxon>Entelegynae</taxon>
        <taxon>Araneoidea</taxon>
        <taxon>Nephilidae</taxon>
        <taxon>Trichonephila</taxon>
        <taxon>Trichonephila inaurata</taxon>
    </lineage>
</organism>
<evidence type="ECO:0000313" key="4">
    <source>
        <dbReference type="Proteomes" id="UP000886998"/>
    </source>
</evidence>
<comment type="caution">
    <text evidence="3">The sequence shown here is derived from an EMBL/GenBank/DDBJ whole genome shotgun (WGS) entry which is preliminary data.</text>
</comment>